<dbReference type="OrthoDB" id="1938186at2"/>
<dbReference type="AlphaFoldDB" id="R4KF48"/>
<protein>
    <submittedName>
        <fullName evidence="2">Uncharacterized protein</fullName>
    </submittedName>
</protein>
<gene>
    <name evidence="2" type="ORF">Clopa_4453</name>
</gene>
<feature type="transmembrane region" description="Helical" evidence="1">
    <location>
        <begin position="9"/>
        <end position="30"/>
    </location>
</feature>
<keyword evidence="1" id="KW-0472">Membrane</keyword>
<dbReference type="STRING" id="86416.Clopa_4453"/>
<organism evidence="2 3">
    <name type="scientific">Clostridium pasteurianum BC1</name>
    <dbReference type="NCBI Taxonomy" id="86416"/>
    <lineage>
        <taxon>Bacteria</taxon>
        <taxon>Bacillati</taxon>
        <taxon>Bacillota</taxon>
        <taxon>Clostridia</taxon>
        <taxon>Eubacteriales</taxon>
        <taxon>Clostridiaceae</taxon>
        <taxon>Clostridium</taxon>
    </lineage>
</organism>
<reference evidence="2 3" key="1">
    <citation type="submission" date="2012-01" db="EMBL/GenBank/DDBJ databases">
        <title>Complete sequence of chromosome of Clostridium pasteurianum BC1.</title>
        <authorList>
            <consortium name="US DOE Joint Genome Institute"/>
            <person name="Lucas S."/>
            <person name="Han J."/>
            <person name="Lapidus A."/>
            <person name="Cheng J.-F."/>
            <person name="Goodwin L."/>
            <person name="Pitluck S."/>
            <person name="Peters L."/>
            <person name="Mikhailova N."/>
            <person name="Teshima H."/>
            <person name="Detter J.C."/>
            <person name="Han C."/>
            <person name="Tapia R."/>
            <person name="Land M."/>
            <person name="Hauser L."/>
            <person name="Kyrpides N."/>
            <person name="Ivanova N."/>
            <person name="Pagani I."/>
            <person name="Dunn J."/>
            <person name="Taghavi S."/>
            <person name="Francis A."/>
            <person name="van der Lelie D."/>
            <person name="Woyke T."/>
        </authorList>
    </citation>
    <scope>NUCLEOTIDE SEQUENCE [LARGE SCALE GENOMIC DNA]</scope>
    <source>
        <strain evidence="2 3">BC1</strain>
    </source>
</reference>
<dbReference type="PATRIC" id="fig|86416.3.peg.4460"/>
<dbReference type="KEGG" id="cpas:Clopa_4453"/>
<evidence type="ECO:0000256" key="1">
    <source>
        <dbReference type="SAM" id="Phobius"/>
    </source>
</evidence>
<keyword evidence="1" id="KW-1133">Transmembrane helix</keyword>
<keyword evidence="1" id="KW-0812">Transmembrane</keyword>
<dbReference type="Proteomes" id="UP000013523">
    <property type="component" value="Chromosome"/>
</dbReference>
<evidence type="ECO:0000313" key="2">
    <source>
        <dbReference type="EMBL" id="AGK99164.1"/>
    </source>
</evidence>
<sequence>MFDENKKRIIILSATITFSIFLLIFIFFNLSTLNEYNKYRKQLGTYIQNISTINSNVSPISNGQTIDIEQAKDKLPFVINSLIKVNKNLESYNSDSRYKAAFDSLKSGLDNNILMYKQLLSIVNNLESTDIGSSMQNVIKYKNNCDKYYASIKSSNKVFSLPKDSTTLINNASSYVGNFIKIKKDRDILNTQNMEFENNLNGILTKFNSIKVNLSYYAESARKNSISYDSALAKVQNNEDNFNEILQEFSQINVPQNQIKLYSSFNSLFNDYNAYVNSFSSALKKEKASSKSQDNSLNLSDLYKDSNNKYDTMNKDYSTLKNDFQNFVNNN</sequence>
<proteinExistence type="predicted"/>
<keyword evidence="3" id="KW-1185">Reference proteome</keyword>
<dbReference type="RefSeq" id="WP_015617435.1">
    <property type="nucleotide sequence ID" value="NC_021182.1"/>
</dbReference>
<dbReference type="eggNOG" id="ENOG5033ZSH">
    <property type="taxonomic scope" value="Bacteria"/>
</dbReference>
<evidence type="ECO:0000313" key="3">
    <source>
        <dbReference type="Proteomes" id="UP000013523"/>
    </source>
</evidence>
<accession>R4KF48</accession>
<dbReference type="HOGENOM" id="CLU_070530_0_0_9"/>
<name>R4KF48_CLOPA</name>
<dbReference type="EMBL" id="CP003261">
    <property type="protein sequence ID" value="AGK99164.1"/>
    <property type="molecule type" value="Genomic_DNA"/>
</dbReference>